<organism evidence="9 10">
    <name type="scientific">Novosphingobium cyanobacteriorum</name>
    <dbReference type="NCBI Taxonomy" id="3024215"/>
    <lineage>
        <taxon>Bacteria</taxon>
        <taxon>Pseudomonadati</taxon>
        <taxon>Pseudomonadota</taxon>
        <taxon>Alphaproteobacteria</taxon>
        <taxon>Sphingomonadales</taxon>
        <taxon>Sphingomonadaceae</taxon>
        <taxon>Novosphingobium</taxon>
    </lineage>
</organism>
<sequence length="366" mass="40327">MAEAAIGDTSQAIPAAPAVSRLDSLDLARGISILLVIFVHSYGHNYADIAGTGTIGKIWDVLVSATKPIRMPTFFLISGYLAKSLVKQDWNVLFEKRVLFLLYMYTIWLFINQIVGSTLQFVEVGQVFSLTEVVGTVLLKLVAPYSFLWFLWALSLYNIIARATMRLPIWAVLGVAAIISGLSEQLVDQPSYIMRCGFFFLLGARCPDLINQVTARANWRYAALMMAAYVLSVGLIFLLGEKFPGAWLPAGLIGSATIIMVGTLISHWRPVSVLKYLGRNTLQLYVLHPMLISLLTFAEMHYLPGMMGWIRGTAPLLAIYPVLFVATVTALAIAIWAILTRGGLGFLFEKPWGKASRRPPQVVPAG</sequence>
<feature type="transmembrane region" description="Helical" evidence="7">
    <location>
        <begin position="142"/>
        <end position="160"/>
    </location>
</feature>
<feature type="transmembrane region" description="Helical" evidence="7">
    <location>
        <begin position="280"/>
        <end position="298"/>
    </location>
</feature>
<feature type="transmembrane region" description="Helical" evidence="7">
    <location>
        <begin position="98"/>
        <end position="122"/>
    </location>
</feature>
<dbReference type="Proteomes" id="UP001222770">
    <property type="component" value="Unassembled WGS sequence"/>
</dbReference>
<keyword evidence="3" id="KW-1003">Cell membrane</keyword>
<keyword evidence="9" id="KW-0012">Acyltransferase</keyword>
<keyword evidence="6 7" id="KW-0472">Membrane</keyword>
<evidence type="ECO:0000313" key="10">
    <source>
        <dbReference type="Proteomes" id="UP001222770"/>
    </source>
</evidence>
<dbReference type="InterPro" id="IPR002656">
    <property type="entry name" value="Acyl_transf_3_dom"/>
</dbReference>
<name>A0ABT6CR69_9SPHN</name>
<comment type="subcellular location">
    <subcellularLocation>
        <location evidence="1">Cell membrane</location>
        <topology evidence="1">Multi-pass membrane protein</topology>
    </subcellularLocation>
</comment>
<dbReference type="Pfam" id="PF01757">
    <property type="entry name" value="Acyl_transf_3"/>
    <property type="match status" value="1"/>
</dbReference>
<feature type="domain" description="Acyltransferase 3" evidence="8">
    <location>
        <begin position="23"/>
        <end position="332"/>
    </location>
</feature>
<comment type="similarity">
    <text evidence="2">Belongs to the acyltransferase 3 family.</text>
</comment>
<evidence type="ECO:0000256" key="1">
    <source>
        <dbReference type="ARBA" id="ARBA00004651"/>
    </source>
</evidence>
<keyword evidence="9" id="KW-0808">Transferase</keyword>
<evidence type="ECO:0000256" key="6">
    <source>
        <dbReference type="ARBA" id="ARBA00023136"/>
    </source>
</evidence>
<feature type="transmembrane region" description="Helical" evidence="7">
    <location>
        <begin position="222"/>
        <end position="240"/>
    </location>
</feature>
<evidence type="ECO:0000256" key="7">
    <source>
        <dbReference type="SAM" id="Phobius"/>
    </source>
</evidence>
<dbReference type="RefSeq" id="WP_277279782.1">
    <property type="nucleotide sequence ID" value="NZ_JAROCY010000019.1"/>
</dbReference>
<keyword evidence="5 7" id="KW-1133">Transmembrane helix</keyword>
<protein>
    <submittedName>
        <fullName evidence="9">Acyltransferase family protein</fullName>
    </submittedName>
</protein>
<keyword evidence="10" id="KW-1185">Reference proteome</keyword>
<evidence type="ECO:0000256" key="3">
    <source>
        <dbReference type="ARBA" id="ARBA00022475"/>
    </source>
</evidence>
<dbReference type="PANTHER" id="PTHR40074">
    <property type="entry name" value="O-ACETYLTRANSFERASE WECH"/>
    <property type="match status" value="1"/>
</dbReference>
<evidence type="ECO:0000259" key="8">
    <source>
        <dbReference type="Pfam" id="PF01757"/>
    </source>
</evidence>
<evidence type="ECO:0000313" key="9">
    <source>
        <dbReference type="EMBL" id="MDF8335012.1"/>
    </source>
</evidence>
<dbReference type="PANTHER" id="PTHR40074:SF2">
    <property type="entry name" value="O-ACETYLTRANSFERASE WECH"/>
    <property type="match status" value="1"/>
</dbReference>
<proteinExistence type="inferred from homology"/>
<gene>
    <name evidence="9" type="ORF">POM99_17525</name>
</gene>
<comment type="caution">
    <text evidence="9">The sequence shown here is derived from an EMBL/GenBank/DDBJ whole genome shotgun (WGS) entry which is preliminary data.</text>
</comment>
<accession>A0ABT6CR69</accession>
<feature type="transmembrane region" description="Helical" evidence="7">
    <location>
        <begin position="246"/>
        <end position="268"/>
    </location>
</feature>
<feature type="transmembrane region" description="Helical" evidence="7">
    <location>
        <begin position="318"/>
        <end position="339"/>
    </location>
</feature>
<dbReference type="GO" id="GO:0016746">
    <property type="term" value="F:acyltransferase activity"/>
    <property type="evidence" value="ECO:0007669"/>
    <property type="project" value="UniProtKB-KW"/>
</dbReference>
<dbReference type="EMBL" id="JAROCY010000019">
    <property type="protein sequence ID" value="MDF8335012.1"/>
    <property type="molecule type" value="Genomic_DNA"/>
</dbReference>
<keyword evidence="4 7" id="KW-0812">Transmembrane</keyword>
<reference evidence="9 10" key="1">
    <citation type="submission" date="2023-03" db="EMBL/GenBank/DDBJ databases">
        <title>Novosphingobium cyanobacteriorum sp. nov., isolated from a eutrophic reservoir during the Microcystis bloom period.</title>
        <authorList>
            <person name="Kang M."/>
            <person name="Le V."/>
            <person name="Ko S.-R."/>
            <person name="Lee S.-A."/>
            <person name="Ahn C.-Y."/>
        </authorList>
    </citation>
    <scope>NUCLEOTIDE SEQUENCE [LARGE SCALE GENOMIC DNA]</scope>
    <source>
        <strain evidence="9 10">HBC54</strain>
    </source>
</reference>
<evidence type="ECO:0000256" key="4">
    <source>
        <dbReference type="ARBA" id="ARBA00022692"/>
    </source>
</evidence>
<evidence type="ECO:0000256" key="5">
    <source>
        <dbReference type="ARBA" id="ARBA00022989"/>
    </source>
</evidence>
<evidence type="ECO:0000256" key="2">
    <source>
        <dbReference type="ARBA" id="ARBA00007400"/>
    </source>
</evidence>